<dbReference type="SUPFAM" id="SSF81321">
    <property type="entry name" value="Family A G protein-coupled receptor-like"/>
    <property type="match status" value="1"/>
</dbReference>
<dbReference type="ZFIN" id="ZDB-GENE-010308-5">
    <property type="gene designation" value="or30bx1"/>
</dbReference>
<evidence type="ECO:0000256" key="10">
    <source>
        <dbReference type="ARBA" id="ARBA00023170"/>
    </source>
</evidence>
<keyword evidence="17" id="KW-1185">Reference proteome</keyword>
<evidence type="ECO:0000256" key="7">
    <source>
        <dbReference type="ARBA" id="ARBA00023040"/>
    </source>
</evidence>
<feature type="transmembrane region" description="Helical" evidence="14">
    <location>
        <begin position="132"/>
        <end position="154"/>
    </location>
</feature>
<dbReference type="PhylomeDB" id="Q9I8Z5"/>
<dbReference type="InterPro" id="IPR017452">
    <property type="entry name" value="GPCR_Rhodpsn_7TM"/>
</dbReference>
<keyword evidence="11" id="KW-0325">Glycoprotein</keyword>
<reference evidence="16" key="1">
    <citation type="journal article" date="2001" name="Genomics">
        <title>Analysis and characterization of an odorant receptor gene cluster in the zebrafish genome.</title>
        <authorList>
            <person name="Dugas J.C."/>
            <person name="Ngai J."/>
        </authorList>
    </citation>
    <scope>NUCLEOTIDE SEQUENCE</scope>
    <source>
        <strain evidence="16">AB</strain>
    </source>
</reference>
<keyword evidence="8 14" id="KW-0472">Membrane</keyword>
<dbReference type="InterPro" id="IPR000725">
    <property type="entry name" value="Olfact_rcpt"/>
</dbReference>
<organism evidence="16">
    <name type="scientific">Danio rerio</name>
    <name type="common">Zebrafish</name>
    <name type="synonym">Brachydanio rerio</name>
    <dbReference type="NCBI Taxonomy" id="7955"/>
    <lineage>
        <taxon>Eukaryota</taxon>
        <taxon>Metazoa</taxon>
        <taxon>Chordata</taxon>
        <taxon>Craniata</taxon>
        <taxon>Vertebrata</taxon>
        <taxon>Euteleostomi</taxon>
        <taxon>Actinopterygii</taxon>
        <taxon>Neopterygii</taxon>
        <taxon>Teleostei</taxon>
        <taxon>Ostariophysi</taxon>
        <taxon>Cypriniformes</taxon>
        <taxon>Danionidae</taxon>
        <taxon>Danioninae</taxon>
        <taxon>Danio</taxon>
    </lineage>
</organism>
<feature type="transmembrane region" description="Helical" evidence="14">
    <location>
        <begin position="175"/>
        <end position="195"/>
    </location>
</feature>
<dbReference type="AlphaFoldDB" id="Q9I8Z5"/>
<keyword evidence="5 14" id="KW-0552">Olfaction</keyword>
<reference evidence="18" key="13">
    <citation type="submission" date="2025-04" db="UniProtKB">
        <authorList>
            <consortium name="RefSeq"/>
        </authorList>
    </citation>
    <scope>IDENTIFICATION</scope>
    <source>
        <strain evidence="18">AB</strain>
    </source>
</reference>
<dbReference type="GO" id="GO:0004930">
    <property type="term" value="F:G protein-coupled receptor activity"/>
    <property type="evidence" value="ECO:0007669"/>
    <property type="project" value="UniProtKB-KW"/>
</dbReference>
<dbReference type="KEGG" id="dre:80358"/>
<reference evidence="18" key="5">
    <citation type="journal article" date="2009" name="BMC Genomics">
        <title>Positive correlation between gene coexpression and positional clustering in the zebrafish genome.</title>
        <authorList>
            <person name="Ng Y.K."/>
            <person name="Wu W."/>
            <person name="Zhang L."/>
        </authorList>
    </citation>
    <scope>NUCLEOTIDE SEQUENCE</scope>
    <source>
        <strain evidence="18">AB</strain>
    </source>
</reference>
<dbReference type="CTD" id="80358"/>
<dbReference type="Gene3D" id="1.20.1070.10">
    <property type="entry name" value="Rhodopsin 7-helix transmembrane proteins"/>
    <property type="match status" value="1"/>
</dbReference>
<keyword evidence="3 14" id="KW-0716">Sensory transduction</keyword>
<reference evidence="18" key="11">
    <citation type="journal article" date="2021" name="Genome Biol. Evol.">
        <title>At the Root of T2R Gene Evolution: Recognition Profiles of Coelacanth and Zebrafish Bitter Receptors.</title>
        <authorList>
            <person name="Behrens M."/>
            <person name="Di Pizio A."/>
            <person name="Redel U."/>
            <person name="Meyerhof W."/>
            <person name="Korsching S.I."/>
        </authorList>
    </citation>
    <scope>NUCLEOTIDE SEQUENCE</scope>
    <source>
        <strain evidence="18">AB</strain>
    </source>
</reference>
<keyword evidence="7 13" id="KW-0297">G-protein coupled receptor</keyword>
<keyword evidence="4 13" id="KW-0812">Transmembrane</keyword>
<dbReference type="InterPro" id="IPR000276">
    <property type="entry name" value="GPCR_Rhodpsn"/>
</dbReference>
<evidence type="ECO:0000256" key="12">
    <source>
        <dbReference type="ARBA" id="ARBA00023224"/>
    </source>
</evidence>
<reference evidence="18" key="6">
    <citation type="journal article" date="2009" name="Genome Biol. Evol.">
        <title>On the origin and evolution of vertebrate olfactory receptor genes: comparative genome analysis among 23 chordate species.</title>
        <authorList>
            <person name="Niimura Y."/>
        </authorList>
    </citation>
    <scope>NUCLEOTIDE SEQUENCE</scope>
    <source>
        <strain evidence="18">AB</strain>
    </source>
</reference>
<evidence type="ECO:0000256" key="13">
    <source>
        <dbReference type="RuleBase" id="RU000688"/>
    </source>
</evidence>
<evidence type="ECO:0000313" key="17">
    <source>
        <dbReference type="Proteomes" id="UP000000437"/>
    </source>
</evidence>
<name>Q9I8Z5_DANRE</name>
<evidence type="ECO:0000256" key="2">
    <source>
        <dbReference type="ARBA" id="ARBA00022475"/>
    </source>
</evidence>
<dbReference type="PANTHER" id="PTHR26450">
    <property type="entry name" value="OLFACTORY RECEPTOR 56B1-RELATED"/>
    <property type="match status" value="1"/>
</dbReference>
<keyword evidence="6 14" id="KW-1133">Transmembrane helix</keyword>
<dbReference type="PROSITE" id="PS50262">
    <property type="entry name" value="G_PROTEIN_RECEP_F1_2"/>
    <property type="match status" value="1"/>
</dbReference>
<dbReference type="GO" id="GO:0004984">
    <property type="term" value="F:olfactory receptor activity"/>
    <property type="evidence" value="ECO:0000318"/>
    <property type="project" value="GO_Central"/>
</dbReference>
<evidence type="ECO:0000256" key="9">
    <source>
        <dbReference type="ARBA" id="ARBA00023157"/>
    </source>
</evidence>
<gene>
    <name evidence="18 19" type="primary">or30bx1</name>
    <name evidence="18" type="synonym">dror5a</name>
    <name evidence="18" type="synonym">olfr5.1</name>
    <name evidence="16" type="synonym">OR 5.1</name>
    <name evidence="18" type="synonym">or102-1</name>
    <name evidence="18" type="synonym">or15.57</name>
    <name evidence="18" type="synonym">or5</name>
    <name evidence="18" type="synonym">or5.1</name>
    <name evidence="18" type="synonym">zor5</name>
</gene>
<reference evidence="18" key="4">
    <citation type="journal article" date="2007" name="J. Neurosci.">
        <title>Hierarchical regulation of odorant receptor gene choice and subsequent axonal projection of olfactory sensory neurons in zebrafish.</title>
        <authorList>
            <person name="Sato Y."/>
            <person name="Miyasaka N."/>
            <person name="Yoshihara Y."/>
        </authorList>
    </citation>
    <scope>NUCLEOTIDE SEQUENCE</scope>
    <source>
        <strain evidence="18">AB</strain>
    </source>
</reference>
<feature type="transmembrane region" description="Helical" evidence="14">
    <location>
        <begin position="60"/>
        <end position="85"/>
    </location>
</feature>
<reference evidence="18" key="2">
    <citation type="journal article" date="2005" name="Proc. Natl. Acad. Sci. U.S.A.">
        <title>Evolutionary dynamics of olfactory receptor genes in fishes and tetrapods.</title>
        <authorList>
            <person name="Niimura Y."/>
            <person name="Nei M."/>
        </authorList>
    </citation>
    <scope>NUCLEOTIDE SEQUENCE</scope>
    <source>
        <strain evidence="18">AB</strain>
    </source>
</reference>
<dbReference type="GO" id="GO:0005886">
    <property type="term" value="C:plasma membrane"/>
    <property type="evidence" value="ECO:0000318"/>
    <property type="project" value="GO_Central"/>
</dbReference>
<evidence type="ECO:0000259" key="15">
    <source>
        <dbReference type="PROSITE" id="PS50262"/>
    </source>
</evidence>
<dbReference type="OrthoDB" id="6144443at2759"/>
<evidence type="ECO:0000256" key="3">
    <source>
        <dbReference type="ARBA" id="ARBA00022606"/>
    </source>
</evidence>
<dbReference type="PANTHER" id="PTHR26450:SF417">
    <property type="entry name" value="ODORANT RECEPTOR-RELATED"/>
    <property type="match status" value="1"/>
</dbReference>
<keyword evidence="2 14" id="KW-1003">Cell membrane</keyword>
<dbReference type="AGR" id="ZFIN:ZDB-GENE-010308-5"/>
<evidence type="ECO:0000313" key="18">
    <source>
        <dbReference type="RefSeq" id="NP_571815.1"/>
    </source>
</evidence>
<evidence type="ECO:0000313" key="16">
    <source>
        <dbReference type="EMBL" id="AAF27261.1"/>
    </source>
</evidence>
<feature type="domain" description="G-protein coupled receptors family 1 profile" evidence="15">
    <location>
        <begin position="75"/>
        <end position="325"/>
    </location>
</feature>
<feature type="transmembrane region" description="Helical" evidence="14">
    <location>
        <begin position="21"/>
        <end position="40"/>
    </location>
</feature>
<proteinExistence type="inferred from homology"/>
<evidence type="ECO:0000313" key="19">
    <source>
        <dbReference type="ZFIN" id="ZDB-GENE-010308-5"/>
    </source>
</evidence>
<dbReference type="Pfam" id="PF13853">
    <property type="entry name" value="7tm_4"/>
    <property type="match status" value="1"/>
</dbReference>
<comment type="subcellular location">
    <subcellularLocation>
        <location evidence="1 14">Cell membrane</location>
        <topology evidence="1 14">Multi-pass membrane protein</topology>
    </subcellularLocation>
</comment>
<evidence type="ECO:0000256" key="1">
    <source>
        <dbReference type="ARBA" id="ARBA00004651"/>
    </source>
</evidence>
<dbReference type="PRINTS" id="PR00245">
    <property type="entry name" value="OLFACTORYR"/>
</dbReference>
<keyword evidence="10 13" id="KW-0675">Receptor</keyword>
<dbReference type="Proteomes" id="UP000000437">
    <property type="component" value="Chromosome 15"/>
</dbReference>
<feature type="transmembrane region" description="Helical" evidence="14">
    <location>
        <begin position="231"/>
        <end position="257"/>
    </location>
</feature>
<keyword evidence="12 13" id="KW-0807">Transducer</keyword>
<feature type="transmembrane region" description="Helical" evidence="14">
    <location>
        <begin position="92"/>
        <end position="112"/>
    </location>
</feature>
<evidence type="ECO:0000256" key="14">
    <source>
        <dbReference type="RuleBase" id="RU363047"/>
    </source>
</evidence>
<evidence type="ECO:0000256" key="11">
    <source>
        <dbReference type="ARBA" id="ARBA00023180"/>
    </source>
</evidence>
<keyword evidence="9" id="KW-1015">Disulfide bond</keyword>
<reference evidence="18" key="3">
    <citation type="journal article" date="2006" name="BMC Genomics">
        <title>The odorant receptor repertoire of teleost fish.</title>
        <authorList>
            <person name="Alioto T.S."/>
            <person name="Ngai J."/>
        </authorList>
    </citation>
    <scope>NUCLEOTIDE SEQUENCE</scope>
    <source>
        <strain evidence="18">AB</strain>
    </source>
</reference>
<reference evidence="18" key="12">
    <citation type="journal article" date="2021" name="Genome Biol. Evol.">
        <title>An Ancient Adenosine Receptor Gains Olfactory Function in Bony Vertebrates.</title>
        <authorList>
            <person name="Kowatschew D."/>
            <person name="Korsching S.I."/>
        </authorList>
    </citation>
    <scope>NUCLEOTIDE SEQUENCE</scope>
    <source>
        <strain evidence="18">AB</strain>
    </source>
</reference>
<dbReference type="GeneID" id="80358"/>
<evidence type="ECO:0000256" key="8">
    <source>
        <dbReference type="ARBA" id="ARBA00023136"/>
    </source>
</evidence>
<evidence type="ECO:0000256" key="4">
    <source>
        <dbReference type="ARBA" id="ARBA00022692"/>
    </source>
</evidence>
<evidence type="ECO:0000256" key="5">
    <source>
        <dbReference type="ARBA" id="ARBA00022725"/>
    </source>
</evidence>
<feature type="transmembrane region" description="Helical" evidence="14">
    <location>
        <begin position="307"/>
        <end position="327"/>
    </location>
</feature>
<dbReference type="PRINTS" id="PR00237">
    <property type="entry name" value="GPCRRHODOPSN"/>
</dbReference>
<accession>Q9I8Z5</accession>
<reference evidence="18" key="7">
    <citation type="journal article" date="2012" name="Chem. Senses">
        <title>Crypt neurons express a single V1R-related ora gene.</title>
        <authorList>
            <person name="Oka Y."/>
            <person name="Saraiva L.R."/>
            <person name="Korsching S.I."/>
        </authorList>
    </citation>
    <scope>NUCLEOTIDE SEQUENCE</scope>
    <source>
        <strain evidence="18">AB</strain>
    </source>
</reference>
<sequence length="349" mass="39704">MYCFTLKSNACVNVNASIASILYASVFKLGSSSVMMAYYTNITEFYLLGFPGLHPEYYGAVGFLLLFVYLTLAGGNIFIISFIAYEKSLQKPTYLIFCNLAVCDIAIGTVTLPKAIAKYFFDSSEITFLSCFVQMFFVHYLGSINSFLMLLMAVDRFVAVCNPLRYCVLITNKTILLACALIWMLCISWLTFMVYNTFDEPYCGSNIITQNYCDHNSIIKLSCGDIGQKKFYSFSFAMFVLLGPLIFIIFSFTAIIISVFRISDTQARFKTFSTCTPQLLIICLYYVPRCVVYVHDVTIAISPGIRVMLIMWYTLIPPIVNPMIYCFRTKEIKDAIKKKLKDRKVNVQI</sequence>
<dbReference type="RefSeq" id="NP_571815.1">
    <property type="nucleotide sequence ID" value="NM_131740.1"/>
</dbReference>
<dbReference type="InterPro" id="IPR050402">
    <property type="entry name" value="OR51/52/56-like"/>
</dbReference>
<reference evidence="18" key="9">
    <citation type="journal article" date="2015" name="Sci. Rep.">
        <title>Molecular and neuronal homology between the olfactory systems of zebrafish and mouse.</title>
        <authorList>
            <person name="Saraiva L.R."/>
            <person name="Ahuja G."/>
            <person name="Ivandic I."/>
            <person name="Syed A.S."/>
            <person name="Marioni J.C."/>
            <person name="Korsching S.I."/>
            <person name="Logan D.W."/>
        </authorList>
    </citation>
    <scope>NUCLEOTIDE SEQUENCE</scope>
    <source>
        <strain evidence="18">AB</strain>
    </source>
</reference>
<evidence type="ECO:0000256" key="6">
    <source>
        <dbReference type="ARBA" id="ARBA00022989"/>
    </source>
</evidence>
<dbReference type="EMBL" id="AF112374">
    <property type="protein sequence ID" value="AAF27261.1"/>
    <property type="molecule type" value="Genomic_DNA"/>
</dbReference>
<comment type="similarity">
    <text evidence="13">Belongs to the G-protein coupled receptor 1 family.</text>
</comment>
<dbReference type="PROSITE" id="PS00237">
    <property type="entry name" value="G_PROTEIN_RECEP_F1_1"/>
    <property type="match status" value="1"/>
</dbReference>
<protein>
    <recommendedName>
        <fullName evidence="14">Olfactory receptor</fullName>
    </recommendedName>
</protein>
<reference evidence="17" key="8">
    <citation type="journal article" date="2013" name="Nature">
        <title>The zebrafish reference genome sequence and its relationship to the human genome.</title>
        <authorList>
            <consortium name="Genome Reference Consortium Zebrafish"/>
            <person name="Howe K."/>
            <person name="Clark M.D."/>
            <person name="Torroja C.F."/>
            <person name="Torrance J."/>
            <person name="Berthelot C."/>
            <person name="Muffato M."/>
            <person name="Collins J.E."/>
            <person name="Humphray S."/>
            <person name="McLaren K."/>
            <person name="Matthews L."/>
            <person name="McLaren S."/>
            <person name="Sealy I."/>
            <person name="Caccamo M."/>
            <person name="Churcher C."/>
            <person name="Scott C."/>
            <person name="Barrett J.C."/>
            <person name="Koch R."/>
            <person name="Rauch G.J."/>
            <person name="White S."/>
            <person name="Chow W."/>
            <person name="Kilian B."/>
            <person name="Quintais L.T."/>
            <person name="Guerra-Assuncao J.A."/>
            <person name="Zhou Y."/>
            <person name="Gu Y."/>
            <person name="Yen J."/>
            <person name="Vogel J.H."/>
            <person name="Eyre T."/>
            <person name="Redmond S."/>
            <person name="Banerjee R."/>
            <person name="Chi J."/>
            <person name="Fu B."/>
            <person name="Langley E."/>
            <person name="Maguire S.F."/>
            <person name="Laird G.K."/>
            <person name="Lloyd D."/>
            <person name="Kenyon E."/>
            <person name="Donaldson S."/>
            <person name="Sehra H."/>
            <person name="Almeida-King J."/>
            <person name="Loveland J."/>
            <person name="Trevanion S."/>
            <person name="Jones M."/>
            <person name="Quail M."/>
            <person name="Willey D."/>
            <person name="Hunt A."/>
            <person name="Burton J."/>
            <person name="Sims S."/>
            <person name="McLay K."/>
            <person name="Plumb B."/>
            <person name="Davis J."/>
            <person name="Clee C."/>
            <person name="Oliver K."/>
            <person name="Clark R."/>
            <person name="Riddle C."/>
            <person name="Elliot D."/>
            <person name="Eliott D."/>
            <person name="Threadgold G."/>
            <person name="Harden G."/>
            <person name="Ware D."/>
            <person name="Begum S."/>
            <person name="Mortimore B."/>
            <person name="Mortimer B."/>
            <person name="Kerry G."/>
            <person name="Heath P."/>
            <person name="Phillimore B."/>
            <person name="Tracey A."/>
            <person name="Corby N."/>
            <person name="Dunn M."/>
            <person name="Johnson C."/>
            <person name="Wood J."/>
            <person name="Clark S."/>
            <person name="Pelan S."/>
            <person name="Griffiths G."/>
            <person name="Smith M."/>
            <person name="Glithero R."/>
            <person name="Howden P."/>
            <person name="Barker N."/>
            <person name="Lloyd C."/>
            <person name="Stevens C."/>
            <person name="Harley J."/>
            <person name="Holt K."/>
            <person name="Panagiotidis G."/>
            <person name="Lovell J."/>
            <person name="Beasley H."/>
            <person name="Henderson C."/>
            <person name="Gordon D."/>
            <person name="Auger K."/>
            <person name="Wright D."/>
            <person name="Collins J."/>
            <person name="Raisen C."/>
            <person name="Dyer L."/>
            <person name="Leung K."/>
            <person name="Robertson L."/>
            <person name="Ambridge K."/>
            <person name="Leongamornlert D."/>
            <person name="McGuire S."/>
            <person name="Gilderthorp R."/>
            <person name="Griffiths C."/>
            <person name="Manthravadi D."/>
            <person name="Nichol S."/>
            <person name="Barker G."/>
            <person name="Whitehead S."/>
            <person name="Kay M."/>
            <person name="Brown J."/>
            <person name="Murnane C."/>
            <person name="Gray E."/>
            <person name="Humphries M."/>
            <person name="Sycamore N."/>
            <person name="Barker D."/>
            <person name="Saunders D."/>
            <person name="Wallis J."/>
            <person name="Babbage A."/>
            <person name="Hammond S."/>
            <person name="Mashreghi-Mohammadi M."/>
            <person name="Barr L."/>
            <person name="Martin S."/>
            <person name="Wray P."/>
            <person name="Ellington A."/>
            <person name="Matthews N."/>
            <person name="Ellwood M."/>
            <person name="Woodmansey R."/>
            <person name="Clark G."/>
            <person name="Cooper J."/>
            <person name="Cooper J."/>
            <person name="Tromans A."/>
            <person name="Grafham D."/>
            <person name="Skuce C."/>
            <person name="Pandian R."/>
            <person name="Andrews R."/>
            <person name="Harrison E."/>
            <person name="Kimberley A."/>
            <person name="Garnett J."/>
            <person name="Fosker N."/>
            <person name="Hall R."/>
            <person name="Garner P."/>
            <person name="Kelly D."/>
            <person name="Bird C."/>
            <person name="Palmer S."/>
            <person name="Gehring I."/>
            <person name="Berger A."/>
            <person name="Dooley C.M."/>
            <person name="Ersan-Urun Z."/>
            <person name="Eser C."/>
            <person name="Geiger H."/>
            <person name="Geisler M."/>
            <person name="Karotki L."/>
            <person name="Kirn A."/>
            <person name="Konantz J."/>
            <person name="Konantz M."/>
            <person name="Oberlander M."/>
            <person name="Rudolph-Geiger S."/>
            <person name="Teucke M."/>
            <person name="Lanz C."/>
            <person name="Raddatz G."/>
            <person name="Osoegawa K."/>
            <person name="Zhu B."/>
            <person name="Rapp A."/>
            <person name="Widaa S."/>
            <person name="Langford C."/>
            <person name="Yang F."/>
            <person name="Schuster S.C."/>
            <person name="Carter N.P."/>
            <person name="Harrow J."/>
            <person name="Ning Z."/>
            <person name="Herrero J."/>
            <person name="Searle S.M."/>
            <person name="Enright A."/>
            <person name="Geisler R."/>
            <person name="Plasterk R.H."/>
            <person name="Lee C."/>
            <person name="Westerfield M."/>
            <person name="de Jong P.J."/>
            <person name="Zon L.I."/>
            <person name="Postlethwait J.H."/>
            <person name="Nusslein-Volhard C."/>
            <person name="Hubbard T.J."/>
            <person name="Roest Crollius H."/>
            <person name="Rogers J."/>
            <person name="Stemple D.L."/>
        </authorList>
    </citation>
    <scope>NUCLEOTIDE SEQUENCE [LARGE SCALE GENOMIC DNA]</scope>
</reference>
<dbReference type="FunFam" id="1.20.1070.10:FF:000024">
    <property type="entry name" value="Olfactory receptor"/>
    <property type="match status" value="1"/>
</dbReference>
<reference evidence="18" key="10">
    <citation type="journal article" date="2020" name="BMC Evol. Biol.">
        <title>A unified nomenclature for vertebrate olfactory receptors.</title>
        <authorList>
            <person name="Olender T."/>
            <person name="Jones T.E.M."/>
            <person name="Bruford E."/>
            <person name="Lancet D."/>
        </authorList>
    </citation>
    <scope>NUCLEOTIDE SEQUENCE</scope>
    <source>
        <strain evidence="18">AB</strain>
    </source>
</reference>